<accession>A0A4Q5LR57</accession>
<reference evidence="3 4" key="1">
    <citation type="submission" date="2019-02" db="EMBL/GenBank/DDBJ databases">
        <title>Bacterial novel species Mucilaginibacter sp. 17JY9-4 isolated from soil.</title>
        <authorList>
            <person name="Jung H.-Y."/>
        </authorList>
    </citation>
    <scope>NUCLEOTIDE SEQUENCE [LARGE SCALE GENOMIC DNA]</scope>
    <source>
        <strain evidence="3 4">17JY9-4</strain>
    </source>
</reference>
<comment type="caution">
    <text evidence="3">The sequence shown here is derived from an EMBL/GenBank/DDBJ whole genome shotgun (WGS) entry which is preliminary data.</text>
</comment>
<keyword evidence="4" id="KW-1185">Reference proteome</keyword>
<dbReference type="AlphaFoldDB" id="A0A4Q5LR57"/>
<gene>
    <name evidence="3" type="ORF">EWM62_00630</name>
</gene>
<evidence type="ECO:0000256" key="1">
    <source>
        <dbReference type="ARBA" id="ARBA00023125"/>
    </source>
</evidence>
<dbReference type="Gene3D" id="2.60.120.10">
    <property type="entry name" value="Jelly Rolls"/>
    <property type="match status" value="1"/>
</dbReference>
<sequence>MQKIPIRQLGRSQEIHPSAERFKIRRIEDIVGDRDLVHGLHRHNFFFILAVRNGEGTHEIDFTSHTVRDNSLFFLRPGQVHQLYLKAGSSGYLAEFNTEFYNPKEPLSNQRLKRASSKNFCGLDETRFAKLDTILASIFNEYTLREDAYEEMIRSSLKIFCIAYTRQGSNYTENRVATGTYAQDRFEDFLGLREKHIATHKQVSEYVDLMNLVALSAWPDAVSHSMVGPWR</sequence>
<evidence type="ECO:0000259" key="2">
    <source>
        <dbReference type="Pfam" id="PF02311"/>
    </source>
</evidence>
<dbReference type="EMBL" id="SEWG01000001">
    <property type="protein sequence ID" value="RYU91981.1"/>
    <property type="molecule type" value="Genomic_DNA"/>
</dbReference>
<dbReference type="InterPro" id="IPR003313">
    <property type="entry name" value="AraC-bd"/>
</dbReference>
<dbReference type="GO" id="GO:0006355">
    <property type="term" value="P:regulation of DNA-templated transcription"/>
    <property type="evidence" value="ECO:0007669"/>
    <property type="project" value="InterPro"/>
</dbReference>
<proteinExistence type="predicted"/>
<dbReference type="OrthoDB" id="2585681at2"/>
<evidence type="ECO:0000313" key="3">
    <source>
        <dbReference type="EMBL" id="RYU91981.1"/>
    </source>
</evidence>
<organism evidence="3 4">
    <name type="scientific">Mucilaginibacter terrigena</name>
    <dbReference type="NCBI Taxonomy" id="2492395"/>
    <lineage>
        <taxon>Bacteria</taxon>
        <taxon>Pseudomonadati</taxon>
        <taxon>Bacteroidota</taxon>
        <taxon>Sphingobacteriia</taxon>
        <taxon>Sphingobacteriales</taxon>
        <taxon>Sphingobacteriaceae</taxon>
        <taxon>Mucilaginibacter</taxon>
    </lineage>
</organism>
<dbReference type="SUPFAM" id="SSF51215">
    <property type="entry name" value="Regulatory protein AraC"/>
    <property type="match status" value="1"/>
</dbReference>
<name>A0A4Q5LR57_9SPHI</name>
<dbReference type="InterPro" id="IPR014710">
    <property type="entry name" value="RmlC-like_jellyroll"/>
</dbReference>
<dbReference type="Pfam" id="PF02311">
    <property type="entry name" value="AraC_binding"/>
    <property type="match status" value="1"/>
</dbReference>
<protein>
    <submittedName>
        <fullName evidence="3">AraC family transcriptional regulator</fullName>
    </submittedName>
</protein>
<feature type="domain" description="AraC-type arabinose-binding/dimerisation" evidence="2">
    <location>
        <begin position="34"/>
        <end position="87"/>
    </location>
</feature>
<dbReference type="InterPro" id="IPR037923">
    <property type="entry name" value="HTH-like"/>
</dbReference>
<keyword evidence="1" id="KW-0238">DNA-binding</keyword>
<dbReference type="Proteomes" id="UP000293331">
    <property type="component" value="Unassembled WGS sequence"/>
</dbReference>
<dbReference type="GO" id="GO:0003677">
    <property type="term" value="F:DNA binding"/>
    <property type="evidence" value="ECO:0007669"/>
    <property type="project" value="UniProtKB-KW"/>
</dbReference>
<evidence type="ECO:0000313" key="4">
    <source>
        <dbReference type="Proteomes" id="UP000293331"/>
    </source>
</evidence>